<dbReference type="Proteomes" id="UP000235963">
    <property type="component" value="Unassembled WGS sequence"/>
</dbReference>
<name>A0A2N8LB97_9STRE</name>
<reference evidence="1 2" key="1">
    <citation type="submission" date="2015-12" db="EMBL/GenBank/DDBJ databases">
        <title>Streptococcus penaeicida sp. nov.</title>
        <authorList>
            <person name="Gomez-Gil B."/>
            <person name="Morales-Covarrubias M."/>
        </authorList>
    </citation>
    <scope>NUCLEOTIDE SEQUENCE [LARGE SCALE GENOMIC DNA]</scope>
    <source>
        <strain evidence="1 2">CAIM 1838</strain>
    </source>
</reference>
<gene>
    <name evidence="1" type="ORF">AT575_06920</name>
</gene>
<comment type="caution">
    <text evidence="1">The sequence shown here is derived from an EMBL/GenBank/DDBJ whole genome shotgun (WGS) entry which is preliminary data.</text>
</comment>
<sequence length="206" mass="21489">MTLKAIGMLKLFKNSQQGEVNFTEDRQIKFSSPQIFKTVTGVGAILGGVALTQTVGADEITSLPVTSETALDNTTQADSTVVVSTTESTSTIVSESATEVVSQSQSDSLVSTSEVASTSALSTISESTIASESTSNSVQSTSVKASNTTVNRFATVKLAAVGSGADLSSSISNLILNLTDGQTYNMDQAPGGNFTFDFQKSYSYTW</sequence>
<evidence type="ECO:0000313" key="1">
    <source>
        <dbReference type="EMBL" id="PND47437.1"/>
    </source>
</evidence>
<keyword evidence="2" id="KW-1185">Reference proteome</keyword>
<dbReference type="EMBL" id="LOCM01000026">
    <property type="protein sequence ID" value="PND47437.1"/>
    <property type="molecule type" value="Genomic_DNA"/>
</dbReference>
<proteinExistence type="predicted"/>
<dbReference type="AlphaFoldDB" id="A0A2N8LB97"/>
<evidence type="ECO:0000313" key="2">
    <source>
        <dbReference type="Proteomes" id="UP000235963"/>
    </source>
</evidence>
<protein>
    <submittedName>
        <fullName evidence="1">Uncharacterized protein</fullName>
    </submittedName>
</protein>
<accession>A0A2N8LB97</accession>
<organism evidence="1 2">
    <name type="scientific">Streptococcus penaeicida</name>
    <dbReference type="NCBI Taxonomy" id="1765960"/>
    <lineage>
        <taxon>Bacteria</taxon>
        <taxon>Bacillati</taxon>
        <taxon>Bacillota</taxon>
        <taxon>Bacilli</taxon>
        <taxon>Lactobacillales</taxon>
        <taxon>Streptococcaceae</taxon>
        <taxon>Streptococcus</taxon>
    </lineage>
</organism>